<dbReference type="InterPro" id="IPR023000">
    <property type="entry name" value="Shikimate_kinase_CS"/>
</dbReference>
<dbReference type="SUPFAM" id="SSF52540">
    <property type="entry name" value="P-loop containing nucleoside triphosphate hydrolases"/>
    <property type="match status" value="1"/>
</dbReference>
<reference evidence="12 13" key="1">
    <citation type="submission" date="2021-03" db="EMBL/GenBank/DDBJ databases">
        <title>Genomic Encyclopedia of Type Strains, Phase IV (KMG-IV): sequencing the most valuable type-strain genomes for metagenomic binning, comparative biology and taxonomic classification.</title>
        <authorList>
            <person name="Goeker M."/>
        </authorList>
    </citation>
    <scope>NUCLEOTIDE SEQUENCE [LARGE SCALE GENOMIC DNA]</scope>
    <source>
        <strain evidence="12 13">DSM 26048</strain>
    </source>
</reference>
<dbReference type="GO" id="GO:0004765">
    <property type="term" value="F:shikimate kinase activity"/>
    <property type="evidence" value="ECO:0007669"/>
    <property type="project" value="UniProtKB-EC"/>
</dbReference>
<evidence type="ECO:0000256" key="5">
    <source>
        <dbReference type="ARBA" id="ARBA00022679"/>
    </source>
</evidence>
<dbReference type="InterPro" id="IPR031322">
    <property type="entry name" value="Shikimate/glucono_kinase"/>
</dbReference>
<name>A0ABS4J9H8_9BACL</name>
<feature type="binding site" evidence="11">
    <location>
        <position position="83"/>
    </location>
    <ligand>
        <name>substrate</name>
    </ligand>
</feature>
<comment type="catalytic activity">
    <reaction evidence="10 11">
        <text>shikimate + ATP = 3-phosphoshikimate + ADP + H(+)</text>
        <dbReference type="Rhea" id="RHEA:13121"/>
        <dbReference type="ChEBI" id="CHEBI:15378"/>
        <dbReference type="ChEBI" id="CHEBI:30616"/>
        <dbReference type="ChEBI" id="CHEBI:36208"/>
        <dbReference type="ChEBI" id="CHEBI:145989"/>
        <dbReference type="ChEBI" id="CHEBI:456216"/>
        <dbReference type="EC" id="2.7.1.71"/>
    </reaction>
</comment>
<dbReference type="InterPro" id="IPR027417">
    <property type="entry name" value="P-loop_NTPase"/>
</dbReference>
<keyword evidence="11" id="KW-0460">Magnesium</keyword>
<evidence type="ECO:0000256" key="2">
    <source>
        <dbReference type="ARBA" id="ARBA00006997"/>
    </source>
</evidence>
<comment type="similarity">
    <text evidence="2 11">Belongs to the shikimate kinase family.</text>
</comment>
<comment type="function">
    <text evidence="11">Catalyzes the specific phosphorylation of the 3-hydroxyl group of shikimic acid using ATP as a cosubstrate.</text>
</comment>
<proteinExistence type="inferred from homology"/>
<feature type="binding site" evidence="11">
    <location>
        <position position="121"/>
    </location>
    <ligand>
        <name>ATP</name>
        <dbReference type="ChEBI" id="CHEBI:30616"/>
    </ligand>
</feature>
<keyword evidence="4 11" id="KW-0028">Amino-acid biosynthesis</keyword>
<evidence type="ECO:0000256" key="10">
    <source>
        <dbReference type="ARBA" id="ARBA00048567"/>
    </source>
</evidence>
<feature type="binding site" evidence="11">
    <location>
        <position position="61"/>
    </location>
    <ligand>
        <name>substrate</name>
    </ligand>
</feature>
<evidence type="ECO:0000256" key="7">
    <source>
        <dbReference type="ARBA" id="ARBA00022777"/>
    </source>
</evidence>
<keyword evidence="13" id="KW-1185">Reference proteome</keyword>
<keyword evidence="9 11" id="KW-0057">Aromatic amino acid biosynthesis</keyword>
<dbReference type="Gene3D" id="3.40.50.300">
    <property type="entry name" value="P-loop containing nucleotide triphosphate hydrolases"/>
    <property type="match status" value="1"/>
</dbReference>
<comment type="pathway">
    <text evidence="1 11">Metabolic intermediate biosynthesis; chorismate biosynthesis; chorismate from D-erythrose 4-phosphate and phosphoenolpyruvate: step 5/7.</text>
</comment>
<evidence type="ECO:0000256" key="6">
    <source>
        <dbReference type="ARBA" id="ARBA00022741"/>
    </source>
</evidence>
<evidence type="ECO:0000256" key="11">
    <source>
        <dbReference type="HAMAP-Rule" id="MF_00109"/>
    </source>
</evidence>
<dbReference type="RefSeq" id="WP_209979006.1">
    <property type="nucleotide sequence ID" value="NZ_JAGGLB010000050.1"/>
</dbReference>
<sequence length="177" mass="19968">MESHRHNVVLIGFMGTGKSTVGKFLAKQLNWSFTDTDAMIEQKEQMTIAEMFEARGEAYFRSLETKTIEELLAEEHQVLATGGGAVLAEKNRSCMLKNGFVVAFIASPEAIIRRVSSDQSRPLLQGNLDERVHSLLEQRKQAYDFAHMTIDTSELSPERIARIIMKRLKAIQLKAMP</sequence>
<dbReference type="EC" id="2.7.1.71" evidence="3 11"/>
<evidence type="ECO:0000313" key="12">
    <source>
        <dbReference type="EMBL" id="MBP1996501.1"/>
    </source>
</evidence>
<dbReference type="HAMAP" id="MF_00109">
    <property type="entry name" value="Shikimate_kinase"/>
    <property type="match status" value="1"/>
</dbReference>
<dbReference type="PROSITE" id="PS01128">
    <property type="entry name" value="SHIKIMATE_KINASE"/>
    <property type="match status" value="1"/>
</dbReference>
<keyword evidence="7 11" id="KW-0418">Kinase</keyword>
<comment type="subcellular location">
    <subcellularLocation>
        <location evidence="11">Cytoplasm</location>
    </subcellularLocation>
</comment>
<dbReference type="InterPro" id="IPR000623">
    <property type="entry name" value="Shikimate_kinase/TSH1"/>
</dbReference>
<comment type="caution">
    <text evidence="11">Lacks conserved residue(s) required for the propagation of feature annotation.</text>
</comment>
<comment type="subunit">
    <text evidence="11">Monomer.</text>
</comment>
<keyword evidence="8 11" id="KW-0067">ATP-binding</keyword>
<feature type="binding site" evidence="11">
    <location>
        <begin position="15"/>
        <end position="20"/>
    </location>
    <ligand>
        <name>ATP</name>
        <dbReference type="ChEBI" id="CHEBI:30616"/>
    </ligand>
</feature>
<dbReference type="Proteomes" id="UP001519287">
    <property type="component" value="Unassembled WGS sequence"/>
</dbReference>
<dbReference type="PANTHER" id="PTHR21087">
    <property type="entry name" value="SHIKIMATE KINASE"/>
    <property type="match status" value="1"/>
</dbReference>
<keyword evidence="5 11" id="KW-0808">Transferase</keyword>
<evidence type="ECO:0000256" key="1">
    <source>
        <dbReference type="ARBA" id="ARBA00004842"/>
    </source>
</evidence>
<comment type="cofactor">
    <cofactor evidence="11">
        <name>Mg(2+)</name>
        <dbReference type="ChEBI" id="CHEBI:18420"/>
    </cofactor>
    <text evidence="11">Binds 1 Mg(2+) ion per subunit.</text>
</comment>
<accession>A0ABS4J9H8</accession>
<comment type="caution">
    <text evidence="12">The sequence shown here is derived from an EMBL/GenBank/DDBJ whole genome shotgun (WGS) entry which is preliminary data.</text>
</comment>
<keyword evidence="11" id="KW-0479">Metal-binding</keyword>
<feature type="binding site" evidence="11">
    <location>
        <position position="19"/>
    </location>
    <ligand>
        <name>Mg(2+)</name>
        <dbReference type="ChEBI" id="CHEBI:18420"/>
    </ligand>
</feature>
<evidence type="ECO:0000313" key="13">
    <source>
        <dbReference type="Proteomes" id="UP001519287"/>
    </source>
</evidence>
<dbReference type="CDD" id="cd00464">
    <property type="entry name" value="SK"/>
    <property type="match status" value="1"/>
</dbReference>
<keyword evidence="6 11" id="KW-0547">Nucleotide-binding</keyword>
<protein>
    <recommendedName>
        <fullName evidence="3 11">Shikimate kinase</fullName>
        <shortName evidence="11">SK</shortName>
        <ecNumber evidence="3 11">2.7.1.71</ecNumber>
    </recommendedName>
</protein>
<evidence type="ECO:0000256" key="8">
    <source>
        <dbReference type="ARBA" id="ARBA00022840"/>
    </source>
</evidence>
<evidence type="ECO:0000256" key="3">
    <source>
        <dbReference type="ARBA" id="ARBA00012154"/>
    </source>
</evidence>
<feature type="binding site" evidence="11">
    <location>
        <position position="37"/>
    </location>
    <ligand>
        <name>substrate</name>
    </ligand>
</feature>
<dbReference type="PANTHER" id="PTHR21087:SF16">
    <property type="entry name" value="SHIKIMATE KINASE 1, CHLOROPLASTIC"/>
    <property type="match status" value="1"/>
</dbReference>
<dbReference type="EMBL" id="JAGGLB010000050">
    <property type="protein sequence ID" value="MBP1996501.1"/>
    <property type="molecule type" value="Genomic_DNA"/>
</dbReference>
<keyword evidence="11" id="KW-0963">Cytoplasm</keyword>
<dbReference type="PRINTS" id="PR01100">
    <property type="entry name" value="SHIKIMTKNASE"/>
</dbReference>
<dbReference type="Pfam" id="PF01202">
    <property type="entry name" value="SKI"/>
    <property type="match status" value="1"/>
</dbReference>
<organism evidence="12 13">
    <name type="scientific">Paenibacillus eucommiae</name>
    <dbReference type="NCBI Taxonomy" id="1355755"/>
    <lineage>
        <taxon>Bacteria</taxon>
        <taxon>Bacillati</taxon>
        <taxon>Bacillota</taxon>
        <taxon>Bacilli</taxon>
        <taxon>Bacillales</taxon>
        <taxon>Paenibacillaceae</taxon>
        <taxon>Paenibacillus</taxon>
    </lineage>
</organism>
<feature type="binding site" evidence="11">
    <location>
        <position position="139"/>
    </location>
    <ligand>
        <name>substrate</name>
    </ligand>
</feature>
<evidence type="ECO:0000256" key="9">
    <source>
        <dbReference type="ARBA" id="ARBA00023141"/>
    </source>
</evidence>
<evidence type="ECO:0000256" key="4">
    <source>
        <dbReference type="ARBA" id="ARBA00022605"/>
    </source>
</evidence>
<gene>
    <name evidence="11" type="primary">aroK</name>
    <name evidence="12" type="ORF">J2Z66_008149</name>
</gene>